<dbReference type="AlphaFoldDB" id="A0A8B6CS46"/>
<gene>
    <name evidence="2" type="ORF">MGAL_10B043310</name>
</gene>
<evidence type="ECO:0000313" key="3">
    <source>
        <dbReference type="Proteomes" id="UP000596742"/>
    </source>
</evidence>
<dbReference type="Gene3D" id="3.60.10.10">
    <property type="entry name" value="Endonuclease/exonuclease/phosphatase"/>
    <property type="match status" value="1"/>
</dbReference>
<feature type="region of interest" description="Disordered" evidence="1">
    <location>
        <begin position="110"/>
        <end position="178"/>
    </location>
</feature>
<organism evidence="2 3">
    <name type="scientific">Mytilus galloprovincialis</name>
    <name type="common">Mediterranean mussel</name>
    <dbReference type="NCBI Taxonomy" id="29158"/>
    <lineage>
        <taxon>Eukaryota</taxon>
        <taxon>Metazoa</taxon>
        <taxon>Spiralia</taxon>
        <taxon>Lophotrochozoa</taxon>
        <taxon>Mollusca</taxon>
        <taxon>Bivalvia</taxon>
        <taxon>Autobranchia</taxon>
        <taxon>Pteriomorphia</taxon>
        <taxon>Mytilida</taxon>
        <taxon>Mytiloidea</taxon>
        <taxon>Mytilidae</taxon>
        <taxon>Mytilinae</taxon>
        <taxon>Mytilus</taxon>
    </lineage>
</organism>
<evidence type="ECO:0000313" key="2">
    <source>
        <dbReference type="EMBL" id="VDI08389.1"/>
    </source>
</evidence>
<proteinExistence type="predicted"/>
<dbReference type="Proteomes" id="UP000596742">
    <property type="component" value="Unassembled WGS sequence"/>
</dbReference>
<dbReference type="EMBL" id="UYJE01002171">
    <property type="protein sequence ID" value="VDI08389.1"/>
    <property type="molecule type" value="Genomic_DNA"/>
</dbReference>
<keyword evidence="3" id="KW-1185">Reference proteome</keyword>
<name>A0A8B6CS46_MYTGA</name>
<accession>A0A8B6CS46</accession>
<dbReference type="InterPro" id="IPR036691">
    <property type="entry name" value="Endo/exonu/phosph_ase_sf"/>
</dbReference>
<evidence type="ECO:0000256" key="1">
    <source>
        <dbReference type="SAM" id="MobiDB-lite"/>
    </source>
</evidence>
<feature type="compositionally biased region" description="Polar residues" evidence="1">
    <location>
        <begin position="123"/>
        <end position="138"/>
    </location>
</feature>
<sequence>MRALEQQMSQHMCITTALTTQLAIQLQQSLSSTRNQIPPVNINMVPQPAPYIQGQPHLYHQYPMYNHASQPTMQAGLFNQYHVPQATNFAFHPSQGITNLNAAHHNQYIHQSTHGHPSRNHVRPTQASYQNQNRQANGQIPPPPTYHQANLQRNSEPQEQTTRHPQNGHGNRNTQQSRQRLNIITCNIEGVKGNAAYLSDLSKEQDIICLQEHWLWSFELQKLDEKLADYKIFGRSHDCNEPITNYQIPRGRAGVAIAWP</sequence>
<reference evidence="2" key="1">
    <citation type="submission" date="2018-11" db="EMBL/GenBank/DDBJ databases">
        <authorList>
            <person name="Alioto T."/>
            <person name="Alioto T."/>
        </authorList>
    </citation>
    <scope>NUCLEOTIDE SEQUENCE</scope>
</reference>
<protein>
    <recommendedName>
        <fullName evidence="4">Endonuclease/exonuclease/phosphatase domain-containing protein</fullName>
    </recommendedName>
</protein>
<evidence type="ECO:0008006" key="4">
    <source>
        <dbReference type="Google" id="ProtNLM"/>
    </source>
</evidence>
<comment type="caution">
    <text evidence="2">The sequence shown here is derived from an EMBL/GenBank/DDBJ whole genome shotgun (WGS) entry which is preliminary data.</text>
</comment>
<dbReference type="OrthoDB" id="7476844at2759"/>
<dbReference type="SUPFAM" id="SSF56219">
    <property type="entry name" value="DNase I-like"/>
    <property type="match status" value="1"/>
</dbReference>
<feature type="compositionally biased region" description="Polar residues" evidence="1">
    <location>
        <begin position="147"/>
        <end position="178"/>
    </location>
</feature>